<dbReference type="PANTHER" id="PTHR46268">
    <property type="entry name" value="STRESS RESPONSE PROTEIN NHAX"/>
    <property type="match status" value="1"/>
</dbReference>
<dbReference type="SUPFAM" id="SSF52402">
    <property type="entry name" value="Adenine nucleotide alpha hydrolases-like"/>
    <property type="match status" value="2"/>
</dbReference>
<name>A0A7H0SL82_9CORY</name>
<protein>
    <submittedName>
        <fullName evidence="3">Universal stress protein</fullName>
    </submittedName>
</protein>
<comment type="similarity">
    <text evidence="1">Belongs to the universal stress protein A family.</text>
</comment>
<dbReference type="InterPro" id="IPR006016">
    <property type="entry name" value="UspA"/>
</dbReference>
<sequence>MSCITVGYTATATGRDALNLGIALARGLDFPLTIAMVEPRDDLFGAPDTHDAGYEKIIHHQLQEWLDDAINQVPKDISAEGVIVRACSDAEGILVAAHQAQEKHHAKTCIIVVGSRSGGLLKRMVIGSTARELLHTADFPVALAPTGYSRQEPVSRITGMFGPRPGAVDVVSIAARIAHHRNIPLRLASLVTEEQAESIDNRVRTMVGELQHDPHVTVELGSGATLEQAITQLSWDDDEILVLGSARIAPRGHLFLGRNAHHIVRHSPVPVVVIPAGTGDDSDGG</sequence>
<gene>
    <name evidence="3" type="ORF">GP475_00665</name>
</gene>
<dbReference type="CDD" id="cd00293">
    <property type="entry name" value="USP-like"/>
    <property type="match status" value="1"/>
</dbReference>
<evidence type="ECO:0000313" key="3">
    <source>
        <dbReference type="EMBL" id="QNQ89307.1"/>
    </source>
</evidence>
<dbReference type="PANTHER" id="PTHR46268:SF6">
    <property type="entry name" value="UNIVERSAL STRESS PROTEIN UP12"/>
    <property type="match status" value="1"/>
</dbReference>
<organism evidence="3 4">
    <name type="scientific">Corynebacterium poyangense</name>
    <dbReference type="NCBI Taxonomy" id="2684405"/>
    <lineage>
        <taxon>Bacteria</taxon>
        <taxon>Bacillati</taxon>
        <taxon>Actinomycetota</taxon>
        <taxon>Actinomycetes</taxon>
        <taxon>Mycobacteriales</taxon>
        <taxon>Corynebacteriaceae</taxon>
        <taxon>Corynebacterium</taxon>
    </lineage>
</organism>
<reference evidence="3 4" key="1">
    <citation type="submission" date="2019-12" db="EMBL/GenBank/DDBJ databases">
        <title>Corynebacterium sp. nov., isolated from feces of the Anser Albifrons in China.</title>
        <authorList>
            <person name="Liu Q."/>
        </authorList>
    </citation>
    <scope>NUCLEOTIDE SEQUENCE [LARGE SCALE GENOMIC DNA]</scope>
    <source>
        <strain evidence="3 4">4H37-19</strain>
    </source>
</reference>
<dbReference type="RefSeq" id="WP_187974762.1">
    <property type="nucleotide sequence ID" value="NZ_CP046884.1"/>
</dbReference>
<accession>A0A7H0SL82</accession>
<dbReference type="Proteomes" id="UP000516320">
    <property type="component" value="Chromosome"/>
</dbReference>
<dbReference type="KEGG" id="cpoy:GP475_00665"/>
<evidence type="ECO:0000256" key="1">
    <source>
        <dbReference type="ARBA" id="ARBA00008791"/>
    </source>
</evidence>
<dbReference type="Pfam" id="PF00582">
    <property type="entry name" value="Usp"/>
    <property type="match status" value="1"/>
</dbReference>
<feature type="domain" description="UspA" evidence="2">
    <location>
        <begin position="4"/>
        <end position="144"/>
    </location>
</feature>
<dbReference type="Gene3D" id="3.40.50.12370">
    <property type="match status" value="2"/>
</dbReference>
<dbReference type="AlphaFoldDB" id="A0A7H0SL82"/>
<evidence type="ECO:0000313" key="4">
    <source>
        <dbReference type="Proteomes" id="UP000516320"/>
    </source>
</evidence>
<evidence type="ECO:0000259" key="2">
    <source>
        <dbReference type="Pfam" id="PF00582"/>
    </source>
</evidence>
<keyword evidence="4" id="KW-1185">Reference proteome</keyword>
<proteinExistence type="inferred from homology"/>
<dbReference type="EMBL" id="CP046884">
    <property type="protein sequence ID" value="QNQ89307.1"/>
    <property type="molecule type" value="Genomic_DNA"/>
</dbReference>